<name>A0A1A0H9D9_9ASCO</name>
<proteinExistence type="predicted"/>
<dbReference type="GeneID" id="30028343"/>
<dbReference type="Proteomes" id="UP000092555">
    <property type="component" value="Unassembled WGS sequence"/>
</dbReference>
<dbReference type="SUPFAM" id="SSF53254">
    <property type="entry name" value="Phosphoglycerate mutase-like"/>
    <property type="match status" value="1"/>
</dbReference>
<dbReference type="AlphaFoldDB" id="A0A1A0H9D9"/>
<evidence type="ECO:0000256" key="1">
    <source>
        <dbReference type="SAM" id="MobiDB-lite"/>
    </source>
</evidence>
<dbReference type="InterPro" id="IPR029033">
    <property type="entry name" value="His_PPase_superfam"/>
</dbReference>
<gene>
    <name evidence="2" type="ORF">METBIDRAFT_29208</name>
</gene>
<evidence type="ECO:0000313" key="3">
    <source>
        <dbReference type="Proteomes" id="UP000092555"/>
    </source>
</evidence>
<comment type="caution">
    <text evidence="2">The sequence shown here is derived from an EMBL/GenBank/DDBJ whole genome shotgun (WGS) entry which is preliminary data.</text>
</comment>
<feature type="non-terminal residue" evidence="2">
    <location>
        <position position="415"/>
    </location>
</feature>
<dbReference type="RefSeq" id="XP_018711132.1">
    <property type="nucleotide sequence ID" value="XM_018855367.1"/>
</dbReference>
<dbReference type="CDD" id="cd07040">
    <property type="entry name" value="HP"/>
    <property type="match status" value="1"/>
</dbReference>
<sequence>MTELVFLRHGPRADHSQNDSQPLHSPYKVYDLLVTQQTRQLAADVAGQIVRLASFEGSSRKNIFVHFSPYLRCCETADLLVSGMRSHIGELHAGVTPRFQLLGDFALGEWIHDKMKNKPPFFDSTEAYQMYTPNIQMMENRKHVSNFRPTTKLGPWNEPDLSFKEFQDRCKAYFQKLLATYDKPSHDHDLIVVVGHGYGVSNFLSHFISQPVFQEIPEMCLNFARKTLGVWHLERDCLGMLQRQPDLDSCLNLETDIVYYKTNFIKKDELDESKEFPAMGFGGLKAPDGHPRPSFKIKLVTGGPGSASTRNPLCPAAKNWDPQRPSPFLVKSDFRLKVMNDEAFKKAFDITRPPRQPASPEVSPNSEPSKINSTIDLSKLRSNEEIYKPLKLKYSLASDIPVPYLNSKVNSHVSL</sequence>
<dbReference type="PANTHER" id="PTHR16469">
    <property type="entry name" value="UBIQUITIN-ASSOCIATED AND SH3 DOMAIN-CONTAINING BA-RELATED"/>
    <property type="match status" value="1"/>
</dbReference>
<dbReference type="OrthoDB" id="3898179at2759"/>
<evidence type="ECO:0000313" key="2">
    <source>
        <dbReference type="EMBL" id="OBA20610.1"/>
    </source>
</evidence>
<dbReference type="InterPro" id="IPR051710">
    <property type="entry name" value="Phosphatase_SH3-domain"/>
</dbReference>
<organism evidence="2 3">
    <name type="scientific">Metschnikowia bicuspidata var. bicuspidata NRRL YB-4993</name>
    <dbReference type="NCBI Taxonomy" id="869754"/>
    <lineage>
        <taxon>Eukaryota</taxon>
        <taxon>Fungi</taxon>
        <taxon>Dikarya</taxon>
        <taxon>Ascomycota</taxon>
        <taxon>Saccharomycotina</taxon>
        <taxon>Pichiomycetes</taxon>
        <taxon>Metschnikowiaceae</taxon>
        <taxon>Metschnikowia</taxon>
    </lineage>
</organism>
<protein>
    <recommendedName>
        <fullName evidence="4">Phosphoglycerate mutase-like protein</fullName>
    </recommendedName>
</protein>
<dbReference type="EMBL" id="LXTC01000004">
    <property type="protein sequence ID" value="OBA20610.1"/>
    <property type="molecule type" value="Genomic_DNA"/>
</dbReference>
<dbReference type="Gene3D" id="3.40.50.1240">
    <property type="entry name" value="Phosphoglycerate mutase-like"/>
    <property type="match status" value="1"/>
</dbReference>
<reference evidence="2 3" key="1">
    <citation type="submission" date="2016-05" db="EMBL/GenBank/DDBJ databases">
        <title>Comparative genomics of biotechnologically important yeasts.</title>
        <authorList>
            <consortium name="DOE Joint Genome Institute"/>
            <person name="Riley R."/>
            <person name="Haridas S."/>
            <person name="Wolfe K.H."/>
            <person name="Lopes M.R."/>
            <person name="Hittinger C.T."/>
            <person name="Goker M."/>
            <person name="Salamov A."/>
            <person name="Wisecaver J."/>
            <person name="Long T.M."/>
            <person name="Aerts A.L."/>
            <person name="Barry K."/>
            <person name="Choi C."/>
            <person name="Clum A."/>
            <person name="Coughlan A.Y."/>
            <person name="Deshpande S."/>
            <person name="Douglass A.P."/>
            <person name="Hanson S.J."/>
            <person name="Klenk H.-P."/>
            <person name="LaButti K."/>
            <person name="Lapidus A."/>
            <person name="Lindquist E."/>
            <person name="Lipzen A."/>
            <person name="Meier-kolthoff J.P."/>
            <person name="Ohm R.A."/>
            <person name="Otillar R.P."/>
            <person name="Pangilinan J."/>
            <person name="Peng Y."/>
            <person name="Rokas A."/>
            <person name="Rosa C.A."/>
            <person name="Scheuner C."/>
            <person name="Sibirny A.A."/>
            <person name="Slot J.C."/>
            <person name="Stielow J.B."/>
            <person name="Sun H."/>
            <person name="Kurtzman C.P."/>
            <person name="Blackwell M."/>
            <person name="Grigoriev I.V."/>
            <person name="Jeffries T.W."/>
        </authorList>
    </citation>
    <scope>NUCLEOTIDE SEQUENCE [LARGE SCALE GENOMIC DNA]</scope>
    <source>
        <strain evidence="2 3">NRRL YB-4993</strain>
    </source>
</reference>
<feature type="compositionally biased region" description="Polar residues" evidence="1">
    <location>
        <begin position="362"/>
        <end position="372"/>
    </location>
</feature>
<keyword evidence="3" id="KW-1185">Reference proteome</keyword>
<dbReference type="PANTHER" id="PTHR16469:SF27">
    <property type="entry name" value="UBIQUITIN-ASSOCIATED AND SH3 DOMAIN-CONTAINING BA-RELATED"/>
    <property type="match status" value="1"/>
</dbReference>
<accession>A0A1A0H9D9</accession>
<dbReference type="STRING" id="869754.A0A1A0H9D9"/>
<evidence type="ECO:0008006" key="4">
    <source>
        <dbReference type="Google" id="ProtNLM"/>
    </source>
</evidence>
<feature type="region of interest" description="Disordered" evidence="1">
    <location>
        <begin position="350"/>
        <end position="372"/>
    </location>
</feature>